<evidence type="ECO:0000313" key="2">
    <source>
        <dbReference type="EMBL" id="VHO03258.1"/>
    </source>
</evidence>
<dbReference type="NCBIfam" id="TIGR04219">
    <property type="entry name" value="OMP_w_GlyGly"/>
    <property type="match status" value="1"/>
</dbReference>
<accession>A0A486XL92</accession>
<proteinExistence type="predicted"/>
<gene>
    <name evidence="2" type="ORF">BAL341_1313</name>
</gene>
<protein>
    <recommendedName>
        <fullName evidence="3">Outer membrane protein</fullName>
    </recommendedName>
</protein>
<evidence type="ECO:0008006" key="3">
    <source>
        <dbReference type="Google" id="ProtNLM"/>
    </source>
</evidence>
<feature type="chain" id="PRO_5019851768" description="Outer membrane protein" evidence="1">
    <location>
        <begin position="22"/>
        <end position="250"/>
    </location>
</feature>
<dbReference type="InterPro" id="IPR026387">
    <property type="entry name" value="OMP_w_GlyGly"/>
</dbReference>
<dbReference type="EMBL" id="CAAJGR010000081">
    <property type="protein sequence ID" value="VHO03258.1"/>
    <property type="molecule type" value="Genomic_DNA"/>
</dbReference>
<name>A0A486XL92_9GAMM</name>
<sequence>MKKWSLIVGLSSGLLTASVQADTLLGLYIGADAWQPESTGGFAESSQSQSFEFGGKTQATYFFSVEHPIPLVPNVRIQHNQLNVVGSTSLTRDFSFAGEEFSAGSTVYNKLDLSNTDYVLYYEILDTDVFSVDLGISAKSVKGDVEVSTSDNAPATRTLSVYIPTLYGAAKVGLPLTGLDVFGQGTYVSYDGNQLYDVQFGVGYSLVDNLALDMRLKLGYRTVYLRLDDAEGVYTNIDFDGYFAGVELHF</sequence>
<keyword evidence="1" id="KW-0732">Signal</keyword>
<reference evidence="2" key="1">
    <citation type="submission" date="2019-04" db="EMBL/GenBank/DDBJ databases">
        <authorList>
            <person name="Brambilla D."/>
        </authorList>
    </citation>
    <scope>NUCLEOTIDE SEQUENCE</scope>
    <source>
        <strain evidence="2">BAL1</strain>
    </source>
</reference>
<organism evidence="2">
    <name type="scientific">Rheinheimera sp. BAL341</name>
    <dbReference type="NCBI Taxonomy" id="1708203"/>
    <lineage>
        <taxon>Bacteria</taxon>
        <taxon>Pseudomonadati</taxon>
        <taxon>Pseudomonadota</taxon>
        <taxon>Gammaproteobacteria</taxon>
        <taxon>Chromatiales</taxon>
        <taxon>Chromatiaceae</taxon>
        <taxon>Rheinheimera</taxon>
    </lineage>
</organism>
<dbReference type="AlphaFoldDB" id="A0A486XL92"/>
<evidence type="ECO:0000256" key="1">
    <source>
        <dbReference type="SAM" id="SignalP"/>
    </source>
</evidence>
<feature type="signal peptide" evidence="1">
    <location>
        <begin position="1"/>
        <end position="21"/>
    </location>
</feature>